<dbReference type="EMBL" id="FBTU01000014">
    <property type="protein sequence ID" value="CUW09238.1"/>
    <property type="molecule type" value="Genomic_DNA"/>
</dbReference>
<protein>
    <submittedName>
        <fullName evidence="3">Transcriptional regulator, xre family</fullName>
    </submittedName>
</protein>
<name>A0AAN2UFZ3_9LACO</name>
<dbReference type="Proteomes" id="UP000199047">
    <property type="component" value="Unassembled WGS sequence"/>
</dbReference>
<gene>
    <name evidence="2" type="ORF">KSL4_0129</name>
    <name evidence="3" type="ORF">PL111_1987</name>
</gene>
<dbReference type="SMART" id="SM00530">
    <property type="entry name" value="HTH_XRE"/>
    <property type="match status" value="1"/>
</dbReference>
<dbReference type="InterPro" id="IPR001387">
    <property type="entry name" value="Cro/C1-type_HTH"/>
</dbReference>
<evidence type="ECO:0000313" key="2">
    <source>
        <dbReference type="EMBL" id="CUW05665.1"/>
    </source>
</evidence>
<dbReference type="GO" id="GO:0003677">
    <property type="term" value="F:DNA binding"/>
    <property type="evidence" value="ECO:0007669"/>
    <property type="project" value="InterPro"/>
</dbReference>
<dbReference type="EMBL" id="FBTB01000007">
    <property type="protein sequence ID" value="CUW05665.1"/>
    <property type="molecule type" value="Genomic_DNA"/>
</dbReference>
<comment type="caution">
    <text evidence="3">The sequence shown here is derived from an EMBL/GenBank/DDBJ whole genome shotgun (WGS) entry which is preliminary data.</text>
</comment>
<dbReference type="CDD" id="cd00093">
    <property type="entry name" value="HTH_XRE"/>
    <property type="match status" value="1"/>
</dbReference>
<keyword evidence="5" id="KW-1185">Reference proteome</keyword>
<dbReference type="AlphaFoldDB" id="A0AAN2UFZ3"/>
<evidence type="ECO:0000313" key="4">
    <source>
        <dbReference type="Proteomes" id="UP000198868"/>
    </source>
</evidence>
<feature type="domain" description="HTH cro/C1-type" evidence="1">
    <location>
        <begin position="7"/>
        <end position="61"/>
    </location>
</feature>
<dbReference type="Proteomes" id="UP000198868">
    <property type="component" value="Unassembled WGS sequence"/>
</dbReference>
<dbReference type="InterPro" id="IPR010982">
    <property type="entry name" value="Lambda_DNA-bd_dom_sf"/>
</dbReference>
<dbReference type="Gene3D" id="1.10.260.40">
    <property type="entry name" value="lambda repressor-like DNA-binding domains"/>
    <property type="match status" value="1"/>
</dbReference>
<dbReference type="SUPFAM" id="SSF47413">
    <property type="entry name" value="lambda repressor-like DNA-binding domains"/>
    <property type="match status" value="1"/>
</dbReference>
<dbReference type="RefSeq" id="WP_089896151.1">
    <property type="nucleotide sequence ID" value="NZ_FBSX01000014.1"/>
</dbReference>
<reference evidence="4 5" key="1">
    <citation type="submission" date="2015-12" db="EMBL/GenBank/DDBJ databases">
        <authorList>
            <person name="Andreevskaya M."/>
        </authorList>
    </citation>
    <scope>NUCLEOTIDE SEQUENCE [LARGE SCALE GENOMIC DNA]</scope>
    <source>
        <strain evidence="2 5">KSL4-2</strain>
        <strain evidence="3 4">PL111</strain>
    </source>
</reference>
<evidence type="ECO:0000313" key="5">
    <source>
        <dbReference type="Proteomes" id="UP000199047"/>
    </source>
</evidence>
<dbReference type="PROSITE" id="PS50943">
    <property type="entry name" value="HTH_CROC1"/>
    <property type="match status" value="1"/>
</dbReference>
<evidence type="ECO:0000259" key="1">
    <source>
        <dbReference type="PROSITE" id="PS50943"/>
    </source>
</evidence>
<dbReference type="Pfam" id="PF01381">
    <property type="entry name" value="HTH_3"/>
    <property type="match status" value="1"/>
</dbReference>
<accession>A0AAN2UFZ3</accession>
<evidence type="ECO:0000313" key="3">
    <source>
        <dbReference type="EMBL" id="CUW09238.1"/>
    </source>
</evidence>
<sequence>MSLGDYLIQKRLQNKLTQDEAAALMHITPNRLSRVERNIGRVYADEIAALARVLEVPEVELLNEVDRYRNFKLSMKNEINISPEGK</sequence>
<proteinExistence type="predicted"/>
<organism evidence="3 4">
    <name type="scientific">Leuconostoc inhae</name>
    <dbReference type="NCBI Taxonomy" id="178001"/>
    <lineage>
        <taxon>Bacteria</taxon>
        <taxon>Bacillati</taxon>
        <taxon>Bacillota</taxon>
        <taxon>Bacilli</taxon>
        <taxon>Lactobacillales</taxon>
        <taxon>Lactobacillaceae</taxon>
        <taxon>Leuconostoc</taxon>
    </lineage>
</organism>